<dbReference type="InterPro" id="IPR024370">
    <property type="entry name" value="PBP_domain"/>
</dbReference>
<dbReference type="InterPro" id="IPR050962">
    <property type="entry name" value="Phosphate-bind_PstS"/>
</dbReference>
<dbReference type="EnsemblMetazoa" id="HelroT194445">
    <property type="protein sequence ID" value="HelroP194445"/>
    <property type="gene ID" value="HelroG194445"/>
</dbReference>
<dbReference type="Proteomes" id="UP000015101">
    <property type="component" value="Unassembled WGS sequence"/>
</dbReference>
<dbReference type="HOGENOM" id="CLU_289898_0_0_1"/>
<dbReference type="PANTHER" id="PTHR42996:SF1">
    <property type="entry name" value="PHOSPHATE-BINDING PROTEIN PSTS"/>
    <property type="match status" value="1"/>
</dbReference>
<dbReference type="RefSeq" id="XP_009029882.1">
    <property type="nucleotide sequence ID" value="XM_009031634.1"/>
</dbReference>
<dbReference type="eggNOG" id="KOG1023">
    <property type="taxonomic scope" value="Eukaryota"/>
</dbReference>
<reference evidence="7" key="1">
    <citation type="submission" date="2012-12" db="EMBL/GenBank/DDBJ databases">
        <authorList>
            <person name="Hellsten U."/>
            <person name="Grimwood J."/>
            <person name="Chapman J.A."/>
            <person name="Shapiro H."/>
            <person name="Aerts A."/>
            <person name="Otillar R.P."/>
            <person name="Terry A.Y."/>
            <person name="Boore J.L."/>
            <person name="Simakov O."/>
            <person name="Marletaz F."/>
            <person name="Cho S.-J."/>
            <person name="Edsinger-Gonzales E."/>
            <person name="Havlak P."/>
            <person name="Kuo D.-H."/>
            <person name="Larsson T."/>
            <person name="Lv J."/>
            <person name="Arendt D."/>
            <person name="Savage R."/>
            <person name="Osoegawa K."/>
            <person name="de Jong P."/>
            <person name="Lindberg D.R."/>
            <person name="Seaver E.C."/>
            <person name="Weisblat D.A."/>
            <person name="Putnam N.H."/>
            <person name="Grigoriev I.V."/>
            <person name="Rokhsar D.S."/>
        </authorList>
    </citation>
    <scope>NUCLEOTIDE SEQUENCE</scope>
</reference>
<dbReference type="GeneID" id="20213019"/>
<feature type="region of interest" description="Disordered" evidence="2">
    <location>
        <begin position="698"/>
        <end position="722"/>
    </location>
</feature>
<dbReference type="InParanoid" id="T1FW23"/>
<dbReference type="SMART" id="SM00220">
    <property type="entry name" value="S_TKc"/>
    <property type="match status" value="1"/>
</dbReference>
<dbReference type="SUPFAM" id="SSF56112">
    <property type="entry name" value="Protein kinase-like (PK-like)"/>
    <property type="match status" value="1"/>
</dbReference>
<dbReference type="InterPro" id="IPR000719">
    <property type="entry name" value="Prot_kinase_dom"/>
</dbReference>
<dbReference type="GO" id="GO:0005524">
    <property type="term" value="F:ATP binding"/>
    <property type="evidence" value="ECO:0007669"/>
    <property type="project" value="InterPro"/>
</dbReference>
<keyword evidence="7" id="KW-1185">Reference proteome</keyword>
<dbReference type="Gene3D" id="3.40.190.10">
    <property type="entry name" value="Periplasmic binding protein-like II"/>
    <property type="match status" value="2"/>
</dbReference>
<keyword evidence="3" id="KW-0472">Membrane</keyword>
<evidence type="ECO:0000259" key="4">
    <source>
        <dbReference type="PROSITE" id="PS50011"/>
    </source>
</evidence>
<dbReference type="InterPro" id="IPR011009">
    <property type="entry name" value="Kinase-like_dom_sf"/>
</dbReference>
<dbReference type="PROSITE" id="PS50011">
    <property type="entry name" value="PROTEIN_KINASE_DOM"/>
    <property type="match status" value="1"/>
</dbReference>
<dbReference type="OrthoDB" id="6226411at2759"/>
<dbReference type="Gene3D" id="1.10.510.10">
    <property type="entry name" value="Transferase(Phosphotransferase) domain 1"/>
    <property type="match status" value="1"/>
</dbReference>
<gene>
    <name evidence="6" type="primary">20213019</name>
    <name evidence="5" type="ORF">HELRODRAFT_194445</name>
</gene>
<evidence type="ECO:0000256" key="2">
    <source>
        <dbReference type="SAM" id="MobiDB-lite"/>
    </source>
</evidence>
<dbReference type="InterPro" id="IPR001245">
    <property type="entry name" value="Ser-Thr/Tyr_kinase_cat_dom"/>
</dbReference>
<evidence type="ECO:0000313" key="5">
    <source>
        <dbReference type="EMBL" id="ESN92080.1"/>
    </source>
</evidence>
<evidence type="ECO:0000256" key="1">
    <source>
        <dbReference type="ARBA" id="ARBA00008725"/>
    </source>
</evidence>
<dbReference type="GO" id="GO:0004672">
    <property type="term" value="F:protein kinase activity"/>
    <property type="evidence" value="ECO:0007669"/>
    <property type="project" value="InterPro"/>
</dbReference>
<protein>
    <recommendedName>
        <fullName evidence="4">Protein kinase domain-containing protein</fullName>
    </recommendedName>
</protein>
<dbReference type="EMBL" id="AMQM01007860">
    <property type="status" value="NOT_ANNOTATED_CDS"/>
    <property type="molecule type" value="Genomic_DNA"/>
</dbReference>
<organism evidence="6 7">
    <name type="scientific">Helobdella robusta</name>
    <name type="common">Californian leech</name>
    <dbReference type="NCBI Taxonomy" id="6412"/>
    <lineage>
        <taxon>Eukaryota</taxon>
        <taxon>Metazoa</taxon>
        <taxon>Spiralia</taxon>
        <taxon>Lophotrochozoa</taxon>
        <taxon>Annelida</taxon>
        <taxon>Clitellata</taxon>
        <taxon>Hirudinea</taxon>
        <taxon>Rhynchobdellida</taxon>
        <taxon>Glossiphoniidae</taxon>
        <taxon>Helobdella</taxon>
    </lineage>
</organism>
<reference evidence="5 7" key="2">
    <citation type="journal article" date="2013" name="Nature">
        <title>Insights into bilaterian evolution from three spiralian genomes.</title>
        <authorList>
            <person name="Simakov O."/>
            <person name="Marletaz F."/>
            <person name="Cho S.J."/>
            <person name="Edsinger-Gonzales E."/>
            <person name="Havlak P."/>
            <person name="Hellsten U."/>
            <person name="Kuo D.H."/>
            <person name="Larsson T."/>
            <person name="Lv J."/>
            <person name="Arendt D."/>
            <person name="Savage R."/>
            <person name="Osoegawa K."/>
            <person name="de Jong P."/>
            <person name="Grimwood J."/>
            <person name="Chapman J.A."/>
            <person name="Shapiro H."/>
            <person name="Aerts A."/>
            <person name="Otillar R.P."/>
            <person name="Terry A.Y."/>
            <person name="Boore J.L."/>
            <person name="Grigoriev I.V."/>
            <person name="Lindberg D.R."/>
            <person name="Seaver E.C."/>
            <person name="Weisblat D.A."/>
            <person name="Putnam N.H."/>
            <person name="Rokhsar D.S."/>
        </authorList>
    </citation>
    <scope>NUCLEOTIDE SEQUENCE</scope>
</reference>
<comment type="similarity">
    <text evidence="1">Belongs to the PstS family.</text>
</comment>
<dbReference type="KEGG" id="hro:HELRODRAFT_194445"/>
<feature type="domain" description="Protein kinase" evidence="4">
    <location>
        <begin position="424"/>
        <end position="764"/>
    </location>
</feature>
<dbReference type="PANTHER" id="PTHR42996">
    <property type="entry name" value="PHOSPHATE-BINDING PROTEIN PSTS"/>
    <property type="match status" value="1"/>
</dbReference>
<evidence type="ECO:0000313" key="6">
    <source>
        <dbReference type="EnsemblMetazoa" id="HelroP194445"/>
    </source>
</evidence>
<accession>T1FW23</accession>
<dbReference type="Pfam" id="PF12849">
    <property type="entry name" value="PBP_like_2"/>
    <property type="match status" value="1"/>
</dbReference>
<dbReference type="CTD" id="20213019"/>
<evidence type="ECO:0000313" key="7">
    <source>
        <dbReference type="Proteomes" id="UP000015101"/>
    </source>
</evidence>
<keyword evidence="3" id="KW-1133">Transmembrane helix</keyword>
<reference evidence="6" key="3">
    <citation type="submission" date="2015-06" db="UniProtKB">
        <authorList>
            <consortium name="EnsemblMetazoa"/>
        </authorList>
    </citation>
    <scope>IDENTIFICATION</scope>
</reference>
<dbReference type="AlphaFoldDB" id="T1FW23"/>
<dbReference type="OMA" id="WSDIRIR"/>
<dbReference type="Pfam" id="PF07714">
    <property type="entry name" value="PK_Tyr_Ser-Thr"/>
    <property type="match status" value="1"/>
</dbReference>
<evidence type="ECO:0000256" key="3">
    <source>
        <dbReference type="SAM" id="Phobius"/>
    </source>
</evidence>
<feature type="compositionally biased region" description="Basic and acidic residues" evidence="2">
    <location>
        <begin position="701"/>
        <end position="719"/>
    </location>
</feature>
<feature type="transmembrane region" description="Helical" evidence="3">
    <location>
        <begin position="346"/>
        <end position="365"/>
    </location>
</feature>
<name>T1FW23_HELRO</name>
<dbReference type="EMBL" id="KB097673">
    <property type="protein sequence ID" value="ESN92080.1"/>
    <property type="molecule type" value="Genomic_DNA"/>
</dbReference>
<dbReference type="GO" id="GO:0006817">
    <property type="term" value="P:phosphate ion transport"/>
    <property type="evidence" value="ECO:0000318"/>
    <property type="project" value="GO_Central"/>
</dbReference>
<dbReference type="SUPFAM" id="SSF53850">
    <property type="entry name" value="Periplasmic binding protein-like II"/>
    <property type="match status" value="1"/>
</dbReference>
<sequence length="1057" mass="119924">MSSYVTLRSQFTEIRQQYRPHSSGNGRAAMLYPGVITSPGNGTNYGTSEYPYSEDETRNNSDILMFPVLAGTLVMAYNIPELSNTLTLTMDHVVGIYNGTYTWWNDTAFKIQNPNSTFPNASIKPVVRYFPAGSTYIFTKCLSVHSRFWNQSYGTFWEKSYWNGSINFEYGHRSVGMGDTITSLAYSIGYVPVWLAESVNLRYATIVNRIGSVTSPKSMRNLLNSMDSNRQAIFSTRQLISNLIETAPLNTYPIIGYSYMIVRLASSAVCPEVVNLARYIEWLTTSQQAREIASSFGMSTVTKDMATGIENRVLNRFICGKYLVKDLLSKQKQEEERKTNSWKVPFSVSVSIFLLVLVGLVAVGLHQRKKFIKMIDRDDWKIDSSDIEYIVGKRSSMEFASTDQIYSISSINNTDNIDTNTTTTATTNTVTTTTTTTITTAAATNNKNIQNNNNNPIKNLKKTISHNLTKFQMNLSGGSQSKPTTQLAHPKSTRIFGKYKDVGMCFSEMWLGESFSANFKVRQVLNRMRNSIENENLARFYGLTLIGERLYIAEEFCEKGNLIGVLKHAKYKLDDNFRYSISKDLLQGLAYLHRNEITHGLLTTDCCVVNSRWAVKITSWCYNLIHQTGFSSSGGKKFTKSLLTIYKEGLKESEKSQFEFWLPPEVYFENGQTYQATRQSDIFNFGLILFKIFSTSSNETSSEHDDQTLNQPNRDDSDKPIQVPRLAKLATTRSLPPKVKFIIERACLADTLARPNAEKLSYMLRSAQASRKNNILDNIVETIEKYGNEMETRASELQVKLKNYIDERDKFLSKTFPSWTLRQIHLGNRNDSRLHKSLTVLAIKIWFQTNQTISGSDIPSGNYENYVRDCIDEFSKNLDDLLDENSWLFKIDQTSTSVVLIAGFNGMPVGQNVGKMVQLSFAYRKSMEKMMTDVFKRYSPTYTLQNAEACTSPIRLGTTLHTGPVYFYVNYDPSDLTLCKFVAHGEALTTATKINESFGISLNKSCTVITDELLKHLPVSVKNIRVQSIPNAIEDINLYWIEPEIIKREEKNMPLIN</sequence>
<proteinExistence type="inferred from homology"/>
<keyword evidence="3" id="KW-0812">Transmembrane</keyword>